<feature type="domain" description="OB" evidence="7">
    <location>
        <begin position="19"/>
        <end position="97"/>
    </location>
</feature>
<reference evidence="8" key="1">
    <citation type="submission" date="2018-05" db="EMBL/GenBank/DDBJ databases">
        <authorList>
            <person name="Lanie J.A."/>
            <person name="Ng W.-L."/>
            <person name="Kazmierczak K.M."/>
            <person name="Andrzejewski T.M."/>
            <person name="Davidsen T.M."/>
            <person name="Wayne K.J."/>
            <person name="Tettelin H."/>
            <person name="Glass J.I."/>
            <person name="Rusch D."/>
            <person name="Podicherti R."/>
            <person name="Tsui H.-C.T."/>
            <person name="Winkler M.E."/>
        </authorList>
    </citation>
    <scope>NUCLEOTIDE SEQUENCE</scope>
</reference>
<dbReference type="GO" id="GO:0005524">
    <property type="term" value="F:ATP binding"/>
    <property type="evidence" value="ECO:0007669"/>
    <property type="project" value="UniProtKB-KW"/>
</dbReference>
<dbReference type="SUPFAM" id="SSF50249">
    <property type="entry name" value="Nucleic acid-binding proteins"/>
    <property type="match status" value="1"/>
</dbReference>
<dbReference type="InterPro" id="IPR045864">
    <property type="entry name" value="aa-tRNA-synth_II/BPL/LPL"/>
</dbReference>
<dbReference type="Pfam" id="PF01336">
    <property type="entry name" value="tRNA_anti-codon"/>
    <property type="match status" value="1"/>
</dbReference>
<proteinExistence type="predicted"/>
<dbReference type="GO" id="GO:0003676">
    <property type="term" value="F:nucleic acid binding"/>
    <property type="evidence" value="ECO:0007669"/>
    <property type="project" value="InterPro"/>
</dbReference>
<evidence type="ECO:0000256" key="2">
    <source>
        <dbReference type="ARBA" id="ARBA00022741"/>
    </source>
</evidence>
<dbReference type="CDD" id="cd04318">
    <property type="entry name" value="EcAsnRS_like_N"/>
    <property type="match status" value="1"/>
</dbReference>
<dbReference type="SUPFAM" id="SSF55681">
    <property type="entry name" value="Class II aaRS and biotin synthetases"/>
    <property type="match status" value="1"/>
</dbReference>
<keyword evidence="4" id="KW-0648">Protein biosynthesis</keyword>
<dbReference type="InterPro" id="IPR004364">
    <property type="entry name" value="Aa-tRNA-synt_II"/>
</dbReference>
<evidence type="ECO:0008006" key="9">
    <source>
        <dbReference type="Google" id="ProtNLM"/>
    </source>
</evidence>
<protein>
    <recommendedName>
        <fullName evidence="9">Aminoacyl-transfer RNA synthetases class-II family profile domain-containing protein</fullName>
    </recommendedName>
</protein>
<dbReference type="GO" id="GO:0006421">
    <property type="term" value="P:asparaginyl-tRNA aminoacylation"/>
    <property type="evidence" value="ECO:0007669"/>
    <property type="project" value="TreeGrafter"/>
</dbReference>
<dbReference type="Gene3D" id="2.40.50.140">
    <property type="entry name" value="Nucleic acid-binding proteins"/>
    <property type="match status" value="1"/>
</dbReference>
<dbReference type="EMBL" id="UINC01116332">
    <property type="protein sequence ID" value="SVC87996.1"/>
    <property type="molecule type" value="Genomic_DNA"/>
</dbReference>
<evidence type="ECO:0000256" key="5">
    <source>
        <dbReference type="ARBA" id="ARBA00023146"/>
    </source>
</evidence>
<evidence type="ECO:0000259" key="7">
    <source>
        <dbReference type="Pfam" id="PF01336"/>
    </source>
</evidence>
<keyword evidence="2" id="KW-0547">Nucleotide-binding</keyword>
<dbReference type="PANTHER" id="PTHR22594">
    <property type="entry name" value="ASPARTYL/LYSYL-TRNA SYNTHETASE"/>
    <property type="match status" value="1"/>
</dbReference>
<dbReference type="Pfam" id="PF00152">
    <property type="entry name" value="tRNA-synt_2"/>
    <property type="match status" value="1"/>
</dbReference>
<organism evidence="8">
    <name type="scientific">marine metagenome</name>
    <dbReference type="NCBI Taxonomy" id="408172"/>
    <lineage>
        <taxon>unclassified sequences</taxon>
        <taxon>metagenomes</taxon>
        <taxon>ecological metagenomes</taxon>
    </lineage>
</organism>
<evidence type="ECO:0000256" key="1">
    <source>
        <dbReference type="ARBA" id="ARBA00022598"/>
    </source>
</evidence>
<feature type="non-terminal residue" evidence="8">
    <location>
        <position position="226"/>
    </location>
</feature>
<feature type="domain" description="Aminoacyl-tRNA synthetase class II (D/K/N)" evidence="6">
    <location>
        <begin position="120"/>
        <end position="226"/>
    </location>
</feature>
<keyword evidence="5" id="KW-0030">Aminoacyl-tRNA synthetase</keyword>
<evidence type="ECO:0000259" key="6">
    <source>
        <dbReference type="Pfam" id="PF00152"/>
    </source>
</evidence>
<dbReference type="GO" id="GO:0004812">
    <property type="term" value="F:aminoacyl-tRNA ligase activity"/>
    <property type="evidence" value="ECO:0007669"/>
    <property type="project" value="UniProtKB-KW"/>
</dbReference>
<name>A0A382QRA6_9ZZZZ</name>
<dbReference type="AlphaFoldDB" id="A0A382QRA6"/>
<evidence type="ECO:0000313" key="8">
    <source>
        <dbReference type="EMBL" id="SVC87996.1"/>
    </source>
</evidence>
<dbReference type="PANTHER" id="PTHR22594:SF34">
    <property type="entry name" value="ASPARAGINE--TRNA LIGASE, MITOCHONDRIAL-RELATED"/>
    <property type="match status" value="1"/>
</dbReference>
<keyword evidence="3" id="KW-0067">ATP-binding</keyword>
<dbReference type="InterPro" id="IPR012340">
    <property type="entry name" value="NA-bd_OB-fold"/>
</dbReference>
<gene>
    <name evidence="8" type="ORF">METZ01_LOCUS340850</name>
</gene>
<evidence type="ECO:0000256" key="4">
    <source>
        <dbReference type="ARBA" id="ARBA00022917"/>
    </source>
</evidence>
<accession>A0A382QRA6</accession>
<dbReference type="InterPro" id="IPR004365">
    <property type="entry name" value="NA-bd_OB_tRNA"/>
</dbReference>
<sequence>MKRHRIREVLTSPPSDRPVTVCGWVRTKRVSKQFAFLVVSDGSTQDTLQLIVDHGTPAFESLDQISTGAAIRADGVPRASPGTGQRLEVQVSTLEVLGRAPTDYPLQKKGHTLEFLREIGHLRPRTNTFGAVFRIRNTLARAVHEFFQGRGFVWAHTPIITGSDCEGAGEMFHVGTGDPQNTEFFGKRAFLTVSGQLEAEFMALSLGDVYTFGPTFRAENSNTSRH</sequence>
<dbReference type="Gene3D" id="3.30.930.10">
    <property type="entry name" value="Bira Bifunctional Protein, Domain 2"/>
    <property type="match status" value="1"/>
</dbReference>
<evidence type="ECO:0000256" key="3">
    <source>
        <dbReference type="ARBA" id="ARBA00022840"/>
    </source>
</evidence>
<keyword evidence="1" id="KW-0436">Ligase</keyword>